<dbReference type="OrthoDB" id="2662799at2"/>
<gene>
    <name evidence="2" type="ORF">D7Z26_11580</name>
</gene>
<dbReference type="InterPro" id="IPR009229">
    <property type="entry name" value="AgrD"/>
</dbReference>
<feature type="transmembrane region" description="Helical" evidence="1">
    <location>
        <begin position="12"/>
        <end position="30"/>
    </location>
</feature>
<protein>
    <submittedName>
        <fullName evidence="2">Cyclic lactone autoinducer peptide</fullName>
    </submittedName>
</protein>
<keyword evidence="1" id="KW-0812">Transmembrane</keyword>
<dbReference type="EMBL" id="RBZM01000005">
    <property type="protein sequence ID" value="RKP54023.1"/>
    <property type="molecule type" value="Genomic_DNA"/>
</dbReference>
<name>A0A494XTR1_9BACL</name>
<proteinExistence type="predicted"/>
<evidence type="ECO:0000313" key="3">
    <source>
        <dbReference type="Proteomes" id="UP000282076"/>
    </source>
</evidence>
<keyword evidence="1" id="KW-0472">Membrane</keyword>
<keyword evidence="1" id="KW-1133">Transmembrane helix</keyword>
<keyword evidence="3" id="KW-1185">Reference proteome</keyword>
<organism evidence="2 3">
    <name type="scientific">Cohnella endophytica</name>
    <dbReference type="NCBI Taxonomy" id="2419778"/>
    <lineage>
        <taxon>Bacteria</taxon>
        <taxon>Bacillati</taxon>
        <taxon>Bacillota</taxon>
        <taxon>Bacilli</taxon>
        <taxon>Bacillales</taxon>
        <taxon>Paenibacillaceae</taxon>
        <taxon>Cohnella</taxon>
    </lineage>
</organism>
<comment type="caution">
    <text evidence="2">The sequence shown here is derived from an EMBL/GenBank/DDBJ whole genome shotgun (WGS) entry which is preliminary data.</text>
</comment>
<evidence type="ECO:0000313" key="2">
    <source>
        <dbReference type="EMBL" id="RKP54023.1"/>
    </source>
</evidence>
<dbReference type="AlphaFoldDB" id="A0A494XTR1"/>
<dbReference type="Proteomes" id="UP000282076">
    <property type="component" value="Unassembled WGS sequence"/>
</dbReference>
<accession>A0A494XTR1</accession>
<evidence type="ECO:0000256" key="1">
    <source>
        <dbReference type="SAM" id="Phobius"/>
    </source>
</evidence>
<dbReference type="RefSeq" id="WP_120977029.1">
    <property type="nucleotide sequence ID" value="NZ_RBZM01000005.1"/>
</dbReference>
<sequence>MKRDFAVMISKILVLVAAVFVSTASLFMIHRPEIPEELKKTQ</sequence>
<reference evidence="2 3" key="1">
    <citation type="submission" date="2018-10" db="EMBL/GenBank/DDBJ databases">
        <title>Cohnella sp. M2MS4P-1, whole genome shotgun sequence.</title>
        <authorList>
            <person name="Tuo L."/>
        </authorList>
    </citation>
    <scope>NUCLEOTIDE SEQUENCE [LARGE SCALE GENOMIC DNA]</scope>
    <source>
        <strain evidence="2 3">M2MS4P-1</strain>
    </source>
</reference>
<dbReference type="NCBIfam" id="TIGR04223">
    <property type="entry name" value="quorum_AgrD"/>
    <property type="match status" value="1"/>
</dbReference>